<dbReference type="GeneID" id="115886174"/>
<dbReference type="PANTHER" id="PTHR23080:SF133">
    <property type="entry name" value="SI:CH211-262I1.5-RELATED"/>
    <property type="match status" value="1"/>
</dbReference>
<evidence type="ECO:0000256" key="6">
    <source>
        <dbReference type="SAM" id="Coils"/>
    </source>
</evidence>
<accession>A0A6J2YCQ7</accession>
<protein>
    <submittedName>
        <fullName evidence="9">Uncharacterized protein LOC115886174</fullName>
    </submittedName>
</protein>
<dbReference type="GO" id="GO:0003677">
    <property type="term" value="F:DNA binding"/>
    <property type="evidence" value="ECO:0007669"/>
    <property type="project" value="UniProtKB-UniRule"/>
</dbReference>
<dbReference type="InterPro" id="IPR006612">
    <property type="entry name" value="THAP_Znf"/>
</dbReference>
<reference evidence="9" key="1">
    <citation type="submission" date="2025-08" db="UniProtKB">
        <authorList>
            <consortium name="RefSeq"/>
        </authorList>
    </citation>
    <scope>IDENTIFICATION</scope>
    <source>
        <tissue evidence="9">Gonads</tissue>
    </source>
</reference>
<dbReference type="Proteomes" id="UP000504635">
    <property type="component" value="Unplaced"/>
</dbReference>
<name>A0A6J2YCQ7_SITOR</name>
<dbReference type="InParanoid" id="A0A6J2YCQ7"/>
<feature type="coiled-coil region" evidence="6">
    <location>
        <begin position="151"/>
        <end position="178"/>
    </location>
</feature>
<dbReference type="PANTHER" id="PTHR23080">
    <property type="entry name" value="THAP DOMAIN PROTEIN"/>
    <property type="match status" value="1"/>
</dbReference>
<evidence type="ECO:0000256" key="3">
    <source>
        <dbReference type="ARBA" id="ARBA00022833"/>
    </source>
</evidence>
<proteinExistence type="predicted"/>
<dbReference type="KEGG" id="soy:115886174"/>
<evidence type="ECO:0000256" key="1">
    <source>
        <dbReference type="ARBA" id="ARBA00022723"/>
    </source>
</evidence>
<evidence type="ECO:0000313" key="8">
    <source>
        <dbReference type="Proteomes" id="UP000504635"/>
    </source>
</evidence>
<dbReference type="SUPFAM" id="SSF57716">
    <property type="entry name" value="Glucocorticoid receptor-like (DNA-binding domain)"/>
    <property type="match status" value="1"/>
</dbReference>
<dbReference type="PROSITE" id="PS50950">
    <property type="entry name" value="ZF_THAP"/>
    <property type="match status" value="1"/>
</dbReference>
<dbReference type="Pfam" id="PF05485">
    <property type="entry name" value="THAP"/>
    <property type="match status" value="1"/>
</dbReference>
<evidence type="ECO:0000313" key="9">
    <source>
        <dbReference type="RefSeq" id="XP_030761116.1"/>
    </source>
</evidence>
<keyword evidence="1" id="KW-0479">Metal-binding</keyword>
<sequence length="214" mass="24949">MMMCWAPDCKHYNVREKCNFFKFPKEGKERNKWKKLTRRTIEPGPGAYLCSCHFREGNKEDGPELFLYNRTKKIIWTTPEKVSRKRKNVSEDVLHLDLNMPSTSGLSPNVFEESETNNNKICKNLNLACEETEIIARQVKFHPATSGSTSSAMLEAENDLLRKENDELKLRIQILSIRFSFDHIKDNEELVLLYTGLPNSDIFMALLIYLRTLR</sequence>
<evidence type="ECO:0000256" key="4">
    <source>
        <dbReference type="ARBA" id="ARBA00023125"/>
    </source>
</evidence>
<feature type="domain" description="THAP-type" evidence="7">
    <location>
        <begin position="1"/>
        <end position="82"/>
    </location>
</feature>
<dbReference type="OrthoDB" id="6754832at2759"/>
<keyword evidence="4 5" id="KW-0238">DNA-binding</keyword>
<keyword evidence="6" id="KW-0175">Coiled coil</keyword>
<dbReference type="GO" id="GO:0008270">
    <property type="term" value="F:zinc ion binding"/>
    <property type="evidence" value="ECO:0007669"/>
    <property type="project" value="UniProtKB-KW"/>
</dbReference>
<evidence type="ECO:0000259" key="7">
    <source>
        <dbReference type="PROSITE" id="PS50950"/>
    </source>
</evidence>
<keyword evidence="3" id="KW-0862">Zinc</keyword>
<dbReference type="RefSeq" id="XP_030761116.1">
    <property type="nucleotide sequence ID" value="XM_030905256.1"/>
</dbReference>
<keyword evidence="2 5" id="KW-0863">Zinc-finger</keyword>
<organism evidence="8 9">
    <name type="scientific">Sitophilus oryzae</name>
    <name type="common">Rice weevil</name>
    <name type="synonym">Curculio oryzae</name>
    <dbReference type="NCBI Taxonomy" id="7048"/>
    <lineage>
        <taxon>Eukaryota</taxon>
        <taxon>Metazoa</taxon>
        <taxon>Ecdysozoa</taxon>
        <taxon>Arthropoda</taxon>
        <taxon>Hexapoda</taxon>
        <taxon>Insecta</taxon>
        <taxon>Pterygota</taxon>
        <taxon>Neoptera</taxon>
        <taxon>Endopterygota</taxon>
        <taxon>Coleoptera</taxon>
        <taxon>Polyphaga</taxon>
        <taxon>Cucujiformia</taxon>
        <taxon>Curculionidae</taxon>
        <taxon>Dryophthorinae</taxon>
        <taxon>Sitophilus</taxon>
    </lineage>
</organism>
<evidence type="ECO:0000256" key="5">
    <source>
        <dbReference type="PROSITE-ProRule" id="PRU00309"/>
    </source>
</evidence>
<gene>
    <name evidence="9" type="primary">LOC115886174</name>
</gene>
<keyword evidence="8" id="KW-1185">Reference proteome</keyword>
<dbReference type="AlphaFoldDB" id="A0A6J2YCQ7"/>
<evidence type="ECO:0000256" key="2">
    <source>
        <dbReference type="ARBA" id="ARBA00022771"/>
    </source>
</evidence>